<reference evidence="3" key="1">
    <citation type="journal article" date="2017" name="Nat. Commun.">
        <title>The asparagus genome sheds light on the origin and evolution of a young Y chromosome.</title>
        <authorList>
            <person name="Harkess A."/>
            <person name="Zhou J."/>
            <person name="Xu C."/>
            <person name="Bowers J.E."/>
            <person name="Van der Hulst R."/>
            <person name="Ayyampalayam S."/>
            <person name="Mercati F."/>
            <person name="Riccardi P."/>
            <person name="McKain M.R."/>
            <person name="Kakrana A."/>
            <person name="Tang H."/>
            <person name="Ray J."/>
            <person name="Groenendijk J."/>
            <person name="Arikit S."/>
            <person name="Mathioni S.M."/>
            <person name="Nakano M."/>
            <person name="Shan H."/>
            <person name="Telgmann-Rauber A."/>
            <person name="Kanno A."/>
            <person name="Yue Z."/>
            <person name="Chen H."/>
            <person name="Li W."/>
            <person name="Chen Y."/>
            <person name="Xu X."/>
            <person name="Zhang Y."/>
            <person name="Luo S."/>
            <person name="Chen H."/>
            <person name="Gao J."/>
            <person name="Mao Z."/>
            <person name="Pires J.C."/>
            <person name="Luo M."/>
            <person name="Kudrna D."/>
            <person name="Wing R.A."/>
            <person name="Meyers B.C."/>
            <person name="Yi K."/>
            <person name="Kong H."/>
            <person name="Lavrijsen P."/>
            <person name="Sunseri F."/>
            <person name="Falavigna A."/>
            <person name="Ye Y."/>
            <person name="Leebens-Mack J.H."/>
            <person name="Chen G."/>
        </authorList>
    </citation>
    <scope>NUCLEOTIDE SEQUENCE [LARGE SCALE GENOMIC DNA]</scope>
    <source>
        <strain evidence="3">cv. DH0086</strain>
    </source>
</reference>
<dbReference type="EMBL" id="CM007383">
    <property type="protein sequence ID" value="ONK76137.1"/>
    <property type="molecule type" value="Genomic_DNA"/>
</dbReference>
<keyword evidence="3" id="KW-1185">Reference proteome</keyword>
<feature type="compositionally biased region" description="Basic and acidic residues" evidence="1">
    <location>
        <begin position="11"/>
        <end position="24"/>
    </location>
</feature>
<gene>
    <name evidence="2" type="ORF">A4U43_C03F24330</name>
</gene>
<feature type="region of interest" description="Disordered" evidence="1">
    <location>
        <begin position="1"/>
        <end position="24"/>
    </location>
</feature>
<evidence type="ECO:0000313" key="2">
    <source>
        <dbReference type="EMBL" id="ONK76137.1"/>
    </source>
</evidence>
<dbReference type="Proteomes" id="UP000243459">
    <property type="component" value="Chromosome 3"/>
</dbReference>
<dbReference type="Gramene" id="ONK76137">
    <property type="protein sequence ID" value="ONK76137"/>
    <property type="gene ID" value="A4U43_C03F24330"/>
</dbReference>
<evidence type="ECO:0000256" key="1">
    <source>
        <dbReference type="SAM" id="MobiDB-lite"/>
    </source>
</evidence>
<accession>A0A5P1FFF9</accession>
<protein>
    <submittedName>
        <fullName evidence="2">Uncharacterized protein</fullName>
    </submittedName>
</protein>
<name>A0A5P1FFF9_ASPOF</name>
<sequence length="127" mass="14336">MLLIGFSRVGPSHDKDSTPEHRYRPTRYLEERGSVLESQLAQSKAVEQFYLPRDENILGEAPNIGFHVSLQGSILRFPKAMVAVGDVSRPVQASYLKLLEELEAQKADPEKPLIALLTKEDKLVVWH</sequence>
<proteinExistence type="predicted"/>
<dbReference type="AlphaFoldDB" id="A0A5P1FFF9"/>
<organism evidence="2 3">
    <name type="scientific">Asparagus officinalis</name>
    <name type="common">Garden asparagus</name>
    <dbReference type="NCBI Taxonomy" id="4686"/>
    <lineage>
        <taxon>Eukaryota</taxon>
        <taxon>Viridiplantae</taxon>
        <taxon>Streptophyta</taxon>
        <taxon>Embryophyta</taxon>
        <taxon>Tracheophyta</taxon>
        <taxon>Spermatophyta</taxon>
        <taxon>Magnoliopsida</taxon>
        <taxon>Liliopsida</taxon>
        <taxon>Asparagales</taxon>
        <taxon>Asparagaceae</taxon>
        <taxon>Asparagoideae</taxon>
        <taxon>Asparagus</taxon>
    </lineage>
</organism>
<evidence type="ECO:0000313" key="3">
    <source>
        <dbReference type="Proteomes" id="UP000243459"/>
    </source>
</evidence>